<dbReference type="Proteomes" id="UP000006087">
    <property type="component" value="Unassembled WGS sequence"/>
</dbReference>
<dbReference type="PATRIC" id="fig|1073383.3.peg.797"/>
<dbReference type="EMBL" id="AGWU01000008">
    <property type="protein sequence ID" value="EKB22730.1"/>
    <property type="molecule type" value="Genomic_DNA"/>
</dbReference>
<proteinExistence type="predicted"/>
<accession>K1IUH3</accession>
<evidence type="ECO:0000313" key="1">
    <source>
        <dbReference type="EMBL" id="EKB22730.1"/>
    </source>
</evidence>
<comment type="caution">
    <text evidence="1">The sequence shown here is derived from an EMBL/GenBank/DDBJ whole genome shotgun (WGS) entry which is preliminary data.</text>
</comment>
<name>K1IUH3_AERVE</name>
<gene>
    <name evidence="1" type="ORF">HMPREF1168_00786</name>
</gene>
<protein>
    <submittedName>
        <fullName evidence="1">Uncharacterized protein</fullName>
    </submittedName>
</protein>
<dbReference type="HOGENOM" id="CLU_2730962_0_0_6"/>
<dbReference type="AlphaFoldDB" id="K1IUH3"/>
<evidence type="ECO:0000313" key="2">
    <source>
        <dbReference type="Proteomes" id="UP000006087"/>
    </source>
</evidence>
<sequence length="71" mass="8157">MEAKKQSETCYVVVNKWTHINLLNRRPGYLVDSNNGHVTMQDNTGRLEVFEQDKLHLTWAPLNSDSQGEQA</sequence>
<reference evidence="1 2" key="1">
    <citation type="submission" date="2012-06" db="EMBL/GenBank/DDBJ databases">
        <title>The Genome Sequence of Aeromonas veronii AMC34.</title>
        <authorList>
            <consortium name="The Broad Institute Genome Sequencing Platform"/>
            <person name="Earl A."/>
            <person name="Ward D."/>
            <person name="Feldgarden M."/>
            <person name="Gevers D."/>
            <person name="Graf J."/>
            <person name="Tomasi A."/>
            <person name="Horneman A."/>
            <person name="Walker B."/>
            <person name="Young S.K."/>
            <person name="Zeng Q."/>
            <person name="Gargeya S."/>
            <person name="Fitzgerald M."/>
            <person name="Haas B."/>
            <person name="Abouelleil A."/>
            <person name="Alvarado L."/>
            <person name="Arachchi H.M."/>
            <person name="Berlin A.M."/>
            <person name="Chapman S.B."/>
            <person name="Goldberg J."/>
            <person name="Griggs A."/>
            <person name="Gujja S."/>
            <person name="Hansen M."/>
            <person name="Howarth C."/>
            <person name="Imamovic A."/>
            <person name="Larimer J."/>
            <person name="McCowan C."/>
            <person name="Montmayeur A."/>
            <person name="Murphy C."/>
            <person name="Neiman D."/>
            <person name="Pearson M."/>
            <person name="Priest M."/>
            <person name="Roberts A."/>
            <person name="Saif S."/>
            <person name="Shea T."/>
            <person name="Sisk P."/>
            <person name="Sykes S."/>
            <person name="Wortman J."/>
            <person name="Nusbaum C."/>
            <person name="Birren B."/>
        </authorList>
    </citation>
    <scope>NUCLEOTIDE SEQUENCE [LARGE SCALE GENOMIC DNA]</scope>
    <source>
        <strain evidence="1 2">AMC34</strain>
    </source>
</reference>
<organism evidence="1 2">
    <name type="scientific">Aeromonas veronii AMC34</name>
    <dbReference type="NCBI Taxonomy" id="1073383"/>
    <lineage>
        <taxon>Bacteria</taxon>
        <taxon>Pseudomonadati</taxon>
        <taxon>Pseudomonadota</taxon>
        <taxon>Gammaproteobacteria</taxon>
        <taxon>Aeromonadales</taxon>
        <taxon>Aeromonadaceae</taxon>
        <taxon>Aeromonas</taxon>
    </lineage>
</organism>